<dbReference type="RefSeq" id="WP_284245390.1">
    <property type="nucleotide sequence ID" value="NZ_BSST01000001.1"/>
</dbReference>
<proteinExistence type="predicted"/>
<name>A0ABQ6GW93_9GAMM</name>
<keyword evidence="2" id="KW-1185">Reference proteome</keyword>
<dbReference type="Proteomes" id="UP001157186">
    <property type="component" value="Unassembled WGS sequence"/>
</dbReference>
<organism evidence="1 2">
    <name type="scientific">Thalassotalea insulae</name>
    <dbReference type="NCBI Taxonomy" id="2056778"/>
    <lineage>
        <taxon>Bacteria</taxon>
        <taxon>Pseudomonadati</taxon>
        <taxon>Pseudomonadota</taxon>
        <taxon>Gammaproteobacteria</taxon>
        <taxon>Alteromonadales</taxon>
        <taxon>Colwelliaceae</taxon>
        <taxon>Thalassotalea</taxon>
    </lineage>
</organism>
<accession>A0ABQ6GW93</accession>
<dbReference type="EMBL" id="BSST01000001">
    <property type="protein sequence ID" value="GLX79479.1"/>
    <property type="molecule type" value="Genomic_DNA"/>
</dbReference>
<reference evidence="1 2" key="1">
    <citation type="submission" date="2023-03" db="EMBL/GenBank/DDBJ databases">
        <title>Draft genome sequence of Thalassotalea insulae KCTC 62186T.</title>
        <authorList>
            <person name="Sawabe T."/>
        </authorList>
    </citation>
    <scope>NUCLEOTIDE SEQUENCE [LARGE SCALE GENOMIC DNA]</scope>
    <source>
        <strain evidence="1 2">KCTC 62186</strain>
    </source>
</reference>
<evidence type="ECO:0000313" key="1">
    <source>
        <dbReference type="EMBL" id="GLX79479.1"/>
    </source>
</evidence>
<evidence type="ECO:0000313" key="2">
    <source>
        <dbReference type="Proteomes" id="UP001157186"/>
    </source>
</evidence>
<protein>
    <submittedName>
        <fullName evidence="1">Uncharacterized protein</fullName>
    </submittedName>
</protein>
<comment type="caution">
    <text evidence="1">The sequence shown here is derived from an EMBL/GenBank/DDBJ whole genome shotgun (WGS) entry which is preliminary data.</text>
</comment>
<gene>
    <name evidence="1" type="ORF">tinsulaeT_28190</name>
</gene>
<sequence>MSNFSGYILNINAPNPPDMLGYLAGLPGMRNPKKIGDTNWCFLVYTSSKAILEDDEVSESGLYEYRILARWGGESFIFAAQSKDISDILIHKLLGKSNLSIFKQGINIDSFVRQIMEEPNHYSFKYLHVKCFAWGTSLNSMSLFGEDITASNLLRENSKLFNFTTCGVSEITSSKETVRIGTKGTLSLTLGSIQREKETQLTTIDKILRYLKINELYTDKLS</sequence>